<protein>
    <recommendedName>
        <fullName evidence="3">Helix-hairpin-helix DNA-binding motif class 1 domain-containing protein</fullName>
    </recommendedName>
</protein>
<dbReference type="Gene3D" id="1.10.150.320">
    <property type="entry name" value="Photosystem II 12 kDa extrinsic protein"/>
    <property type="match status" value="1"/>
</dbReference>
<organism evidence="4 5">
    <name type="scientific">Paractinoplanes rishiriensis</name>
    <dbReference type="NCBI Taxonomy" id="1050105"/>
    <lineage>
        <taxon>Bacteria</taxon>
        <taxon>Bacillati</taxon>
        <taxon>Actinomycetota</taxon>
        <taxon>Actinomycetes</taxon>
        <taxon>Micromonosporales</taxon>
        <taxon>Micromonosporaceae</taxon>
        <taxon>Paractinoplanes</taxon>
    </lineage>
</organism>
<feature type="region of interest" description="Disordered" evidence="1">
    <location>
        <begin position="28"/>
        <end position="48"/>
    </location>
</feature>
<accession>A0A919K4X2</accession>
<dbReference type="PANTHER" id="PTHR21180:SF32">
    <property type="entry name" value="ENDONUCLEASE_EXONUCLEASE_PHOSPHATASE FAMILY DOMAIN-CONTAINING PROTEIN 1"/>
    <property type="match status" value="1"/>
</dbReference>
<keyword evidence="2" id="KW-0812">Transmembrane</keyword>
<dbReference type="Pfam" id="PF10531">
    <property type="entry name" value="SLBB"/>
    <property type="match status" value="1"/>
</dbReference>
<evidence type="ECO:0000313" key="5">
    <source>
        <dbReference type="Proteomes" id="UP000636960"/>
    </source>
</evidence>
<dbReference type="AlphaFoldDB" id="A0A919K4X2"/>
<evidence type="ECO:0000256" key="1">
    <source>
        <dbReference type="SAM" id="MobiDB-lite"/>
    </source>
</evidence>
<feature type="compositionally biased region" description="Low complexity" evidence="1">
    <location>
        <begin position="28"/>
        <end position="39"/>
    </location>
</feature>
<feature type="domain" description="Helix-hairpin-helix DNA-binding motif class 1" evidence="3">
    <location>
        <begin position="424"/>
        <end position="443"/>
    </location>
</feature>
<feature type="region of interest" description="Disordered" evidence="1">
    <location>
        <begin position="67"/>
        <end position="91"/>
    </location>
</feature>
<keyword evidence="2" id="KW-0472">Membrane</keyword>
<evidence type="ECO:0000259" key="3">
    <source>
        <dbReference type="SMART" id="SM00278"/>
    </source>
</evidence>
<evidence type="ECO:0000313" key="4">
    <source>
        <dbReference type="EMBL" id="GIF00229.1"/>
    </source>
</evidence>
<dbReference type="InterPro" id="IPR051675">
    <property type="entry name" value="Endo/Exo/Phosphatase_dom_1"/>
</dbReference>
<dbReference type="InterPro" id="IPR003583">
    <property type="entry name" value="Hlx-hairpin-Hlx_DNA-bd_motif"/>
</dbReference>
<dbReference type="Proteomes" id="UP000636960">
    <property type="component" value="Unassembled WGS sequence"/>
</dbReference>
<dbReference type="GO" id="GO:0015628">
    <property type="term" value="P:protein secretion by the type II secretion system"/>
    <property type="evidence" value="ECO:0007669"/>
    <property type="project" value="TreeGrafter"/>
</dbReference>
<dbReference type="EMBL" id="BOMV01000080">
    <property type="protein sequence ID" value="GIF00229.1"/>
    <property type="molecule type" value="Genomic_DNA"/>
</dbReference>
<comment type="caution">
    <text evidence="4">The sequence shown here is derived from an EMBL/GenBank/DDBJ whole genome shotgun (WGS) entry which is preliminary data.</text>
</comment>
<dbReference type="GO" id="GO:0006281">
    <property type="term" value="P:DNA repair"/>
    <property type="evidence" value="ECO:0007669"/>
    <property type="project" value="InterPro"/>
</dbReference>
<sequence length="446" mass="45498">MPGVLEDDEVAARLRSVLAATPLYVRDQAATAAPRPAQPSRYTDGLAGLSAGGDPLNWSDIIPAWPDDVDLDPLPDPSPDDDGIHIPPDAAAAGAHVVASGVVALPPLPPEDTGGYRPGTPWASPPRAPDQVSRALDQVSRAPDQVSRAPDQEFRAPDQESGEPMAEPEPFRAPATTPRTLPPPAWVLPEEEANRSLSWQFATAPEPEAPEFSTAGAFGGPSPQPERRFGLGAFDPGRRGVKALAAVAIVVIVIAAVLAWRARPRVDTVAPPAFTTTESTGGPTGEPARRTGAAAGQSSAPSELVVAVGGKVRKPGLVRLPQGARVADALTAAGGANPGVDVAILNLARKVVDGELIMVGVTPPPGVVATGPAAAPGAGGPPGGPVNLNTATLADLDTLPGVGPVLAQRILDARDAQGGFAAVSDLRKVSGIGDARYEQLKDLVTV</sequence>
<feature type="region of interest" description="Disordered" evidence="1">
    <location>
        <begin position="271"/>
        <end position="298"/>
    </location>
</feature>
<feature type="transmembrane region" description="Helical" evidence="2">
    <location>
        <begin position="243"/>
        <end position="262"/>
    </location>
</feature>
<keyword evidence="5" id="KW-1185">Reference proteome</keyword>
<dbReference type="Pfam" id="PF12836">
    <property type="entry name" value="HHH_3"/>
    <property type="match status" value="1"/>
</dbReference>
<keyword evidence="2" id="KW-1133">Transmembrane helix</keyword>
<dbReference type="PANTHER" id="PTHR21180">
    <property type="entry name" value="ENDONUCLEASE/EXONUCLEASE/PHOSPHATASE FAMILY DOMAIN-CONTAINING PROTEIN 1"/>
    <property type="match status" value="1"/>
</dbReference>
<feature type="region of interest" description="Disordered" evidence="1">
    <location>
        <begin position="104"/>
        <end position="184"/>
    </location>
</feature>
<dbReference type="SMART" id="SM00278">
    <property type="entry name" value="HhH1"/>
    <property type="match status" value="2"/>
</dbReference>
<evidence type="ECO:0000256" key="2">
    <source>
        <dbReference type="SAM" id="Phobius"/>
    </source>
</evidence>
<feature type="domain" description="Helix-hairpin-helix DNA-binding motif class 1" evidence="3">
    <location>
        <begin position="394"/>
        <end position="413"/>
    </location>
</feature>
<dbReference type="GO" id="GO:0003677">
    <property type="term" value="F:DNA binding"/>
    <property type="evidence" value="ECO:0007669"/>
    <property type="project" value="InterPro"/>
</dbReference>
<reference evidence="4" key="1">
    <citation type="submission" date="2021-01" db="EMBL/GenBank/DDBJ databases">
        <title>Whole genome shotgun sequence of Actinoplanes rishiriensis NBRC 108556.</title>
        <authorList>
            <person name="Komaki H."/>
            <person name="Tamura T."/>
        </authorList>
    </citation>
    <scope>NUCLEOTIDE SEQUENCE</scope>
    <source>
        <strain evidence="4">NBRC 108556</strain>
    </source>
</reference>
<dbReference type="InterPro" id="IPR010994">
    <property type="entry name" value="RuvA_2-like"/>
</dbReference>
<feature type="compositionally biased region" description="Acidic residues" evidence="1">
    <location>
        <begin position="67"/>
        <end position="81"/>
    </location>
</feature>
<gene>
    <name evidence="4" type="ORF">Ari01nite_76930</name>
</gene>
<dbReference type="GO" id="GO:0015627">
    <property type="term" value="C:type II protein secretion system complex"/>
    <property type="evidence" value="ECO:0007669"/>
    <property type="project" value="TreeGrafter"/>
</dbReference>
<dbReference type="InterPro" id="IPR019554">
    <property type="entry name" value="Soluble_ligand-bd"/>
</dbReference>
<dbReference type="SUPFAM" id="SSF47781">
    <property type="entry name" value="RuvA domain 2-like"/>
    <property type="match status" value="1"/>
</dbReference>
<name>A0A919K4X2_9ACTN</name>
<proteinExistence type="predicted"/>